<dbReference type="SUPFAM" id="SSF103088">
    <property type="entry name" value="OmpA-like"/>
    <property type="match status" value="1"/>
</dbReference>
<dbReference type="AlphaFoldDB" id="A0AA41R170"/>
<proteinExistence type="predicted"/>
<dbReference type="RefSeq" id="WP_246904928.1">
    <property type="nucleotide sequence ID" value="NZ_JALJRB010000006.1"/>
</dbReference>
<dbReference type="Gene3D" id="3.30.1330.60">
    <property type="entry name" value="OmpA-like domain"/>
    <property type="match status" value="1"/>
</dbReference>
<dbReference type="PROSITE" id="PS01068">
    <property type="entry name" value="OMPA_1"/>
    <property type="match status" value="1"/>
</dbReference>
<keyword evidence="5" id="KW-1133">Transmembrane helix</keyword>
<evidence type="ECO:0000256" key="3">
    <source>
        <dbReference type="ARBA" id="ARBA00023237"/>
    </source>
</evidence>
<accession>A0AA41R170</accession>
<dbReference type="PRINTS" id="PR01021">
    <property type="entry name" value="OMPADOMAIN"/>
</dbReference>
<dbReference type="EMBL" id="JALJRB010000006">
    <property type="protein sequence ID" value="MCJ8500479.1"/>
    <property type="molecule type" value="Genomic_DNA"/>
</dbReference>
<evidence type="ECO:0000256" key="5">
    <source>
        <dbReference type="SAM" id="Phobius"/>
    </source>
</evidence>
<comment type="caution">
    <text evidence="7">The sequence shown here is derived from an EMBL/GenBank/DDBJ whole genome shotgun (WGS) entry which is preliminary data.</text>
</comment>
<dbReference type="Pfam" id="PF00691">
    <property type="entry name" value="OmpA"/>
    <property type="match status" value="1"/>
</dbReference>
<evidence type="ECO:0000256" key="2">
    <source>
        <dbReference type="ARBA" id="ARBA00023136"/>
    </source>
</evidence>
<evidence type="ECO:0000313" key="7">
    <source>
        <dbReference type="EMBL" id="MCJ8500479.1"/>
    </source>
</evidence>
<dbReference type="PROSITE" id="PS51257">
    <property type="entry name" value="PROKAR_LIPOPROTEIN"/>
    <property type="match status" value="1"/>
</dbReference>
<comment type="subcellular location">
    <subcellularLocation>
        <location evidence="1">Cell outer membrane</location>
    </subcellularLocation>
</comment>
<dbReference type="InterPro" id="IPR006664">
    <property type="entry name" value="OMP_bac"/>
</dbReference>
<evidence type="ECO:0000313" key="8">
    <source>
        <dbReference type="Proteomes" id="UP001165427"/>
    </source>
</evidence>
<dbReference type="CDD" id="cd07185">
    <property type="entry name" value="OmpA_C-like"/>
    <property type="match status" value="1"/>
</dbReference>
<gene>
    <name evidence="7" type="ORF">MRX98_07835</name>
</gene>
<dbReference type="InterPro" id="IPR006665">
    <property type="entry name" value="OmpA-like"/>
</dbReference>
<protein>
    <submittedName>
        <fullName evidence="7">OmpA family protein</fullName>
    </submittedName>
</protein>
<evidence type="ECO:0000256" key="1">
    <source>
        <dbReference type="ARBA" id="ARBA00004442"/>
    </source>
</evidence>
<dbReference type="Proteomes" id="UP001165427">
    <property type="component" value="Unassembled WGS sequence"/>
</dbReference>
<feature type="domain" description="OmpA-like" evidence="6">
    <location>
        <begin position="105"/>
        <end position="222"/>
    </location>
</feature>
<keyword evidence="5" id="KW-0812">Transmembrane</keyword>
<keyword evidence="2 4" id="KW-0472">Membrane</keyword>
<keyword evidence="3" id="KW-0998">Cell outer membrane</keyword>
<dbReference type="PANTHER" id="PTHR30329:SF21">
    <property type="entry name" value="LIPOPROTEIN YIAD-RELATED"/>
    <property type="match status" value="1"/>
</dbReference>
<evidence type="ECO:0000256" key="4">
    <source>
        <dbReference type="PROSITE-ProRule" id="PRU00473"/>
    </source>
</evidence>
<name>A0AA41R170_9BACT</name>
<dbReference type="InterPro" id="IPR050330">
    <property type="entry name" value="Bact_OuterMem_StrucFunc"/>
</dbReference>
<feature type="transmembrane region" description="Helical" evidence="5">
    <location>
        <begin position="65"/>
        <end position="83"/>
    </location>
</feature>
<evidence type="ECO:0000259" key="6">
    <source>
        <dbReference type="PROSITE" id="PS51123"/>
    </source>
</evidence>
<dbReference type="GO" id="GO:0009279">
    <property type="term" value="C:cell outer membrane"/>
    <property type="evidence" value="ECO:0007669"/>
    <property type="project" value="UniProtKB-SubCell"/>
</dbReference>
<dbReference type="InterPro" id="IPR036737">
    <property type="entry name" value="OmpA-like_sf"/>
</dbReference>
<dbReference type="Pfam" id="PF13441">
    <property type="entry name" value="Gly-zipper_YMGG"/>
    <property type="match status" value="1"/>
</dbReference>
<reference evidence="7" key="1">
    <citation type="submission" date="2022-04" db="EMBL/GenBank/DDBJ databases">
        <title>Desulfatitalea alkaliphila sp. nov., a novel anaerobic sulfate-reducing bacterium isolated from terrestrial mud volcano, Taman Peninsula, Russia.</title>
        <authorList>
            <person name="Khomyakova M.A."/>
            <person name="Merkel A.Y."/>
            <person name="Slobodkin A.I."/>
        </authorList>
    </citation>
    <scope>NUCLEOTIDE SEQUENCE</scope>
    <source>
        <strain evidence="7">M08but</strain>
    </source>
</reference>
<dbReference type="PRINTS" id="PR01023">
    <property type="entry name" value="NAFLGMOTY"/>
</dbReference>
<organism evidence="7 8">
    <name type="scientific">Desulfatitalea alkaliphila</name>
    <dbReference type="NCBI Taxonomy" id="2929485"/>
    <lineage>
        <taxon>Bacteria</taxon>
        <taxon>Pseudomonadati</taxon>
        <taxon>Thermodesulfobacteriota</taxon>
        <taxon>Desulfobacteria</taxon>
        <taxon>Desulfobacterales</taxon>
        <taxon>Desulfosarcinaceae</taxon>
        <taxon>Desulfatitalea</taxon>
    </lineage>
</organism>
<dbReference type="InterPro" id="IPR006690">
    <property type="entry name" value="OMPA-like_CS"/>
</dbReference>
<dbReference type="PANTHER" id="PTHR30329">
    <property type="entry name" value="STATOR ELEMENT OF FLAGELLAR MOTOR COMPLEX"/>
    <property type="match status" value="1"/>
</dbReference>
<dbReference type="InterPro" id="IPR027367">
    <property type="entry name" value="Gly-zipper_YMGG"/>
</dbReference>
<keyword evidence="8" id="KW-1185">Reference proteome</keyword>
<dbReference type="PROSITE" id="PS51123">
    <property type="entry name" value="OMPA_2"/>
    <property type="match status" value="1"/>
</dbReference>
<sequence length="224" mass="23746">MRRDTIRSVAPAIALLFLVTACTTVNPYTEDRQVSKLAIGAGVGAAGGAVIGLLTADSKNRQRNALIGAGIGAVAGGGVGYYMDVQEAKLRQRLRDSGVSVTRVGDQLVLNMPGNVTFATNSADINANFYEVLNSVAIVFNEYKSTTIDVVGHTDSTGGDDYNIQLSERRARSVAQYLASQQVLPARLLVAGRGPFDPIASNATPEGRAQNRRVTLQINPVVQQ</sequence>
<feature type="transmembrane region" description="Helical" evidence="5">
    <location>
        <begin position="37"/>
        <end position="56"/>
    </location>
</feature>